<dbReference type="AlphaFoldDB" id="A0A0F9DTW5"/>
<feature type="transmembrane region" description="Helical" evidence="1">
    <location>
        <begin position="12"/>
        <end position="37"/>
    </location>
</feature>
<sequence length="98" mass="10895">MSEKKNGNDTAAFWNLTSTVIIMAVLIAAGLFSYLAVSVKANAAEISTVKAKAEGSAAIIELLNRDIPGMREQLSRIDRRLYRLETHFKTLPKKETRE</sequence>
<dbReference type="EMBL" id="LAZR01027615">
    <property type="protein sequence ID" value="KKL65184.1"/>
    <property type="molecule type" value="Genomic_DNA"/>
</dbReference>
<reference evidence="2" key="1">
    <citation type="journal article" date="2015" name="Nature">
        <title>Complex archaea that bridge the gap between prokaryotes and eukaryotes.</title>
        <authorList>
            <person name="Spang A."/>
            <person name="Saw J.H."/>
            <person name="Jorgensen S.L."/>
            <person name="Zaremba-Niedzwiedzka K."/>
            <person name="Martijn J."/>
            <person name="Lind A.E."/>
            <person name="van Eijk R."/>
            <person name="Schleper C."/>
            <person name="Guy L."/>
            <person name="Ettema T.J."/>
        </authorList>
    </citation>
    <scope>NUCLEOTIDE SEQUENCE</scope>
</reference>
<keyword evidence="1" id="KW-1133">Transmembrane helix</keyword>
<gene>
    <name evidence="2" type="ORF">LCGC14_2157510</name>
</gene>
<keyword evidence="1" id="KW-0812">Transmembrane</keyword>
<keyword evidence="1" id="KW-0472">Membrane</keyword>
<evidence type="ECO:0000313" key="2">
    <source>
        <dbReference type="EMBL" id="KKL65184.1"/>
    </source>
</evidence>
<accession>A0A0F9DTW5</accession>
<protein>
    <submittedName>
        <fullName evidence="2">Uncharacterized protein</fullName>
    </submittedName>
</protein>
<name>A0A0F9DTW5_9ZZZZ</name>
<proteinExistence type="predicted"/>
<organism evidence="2">
    <name type="scientific">marine sediment metagenome</name>
    <dbReference type="NCBI Taxonomy" id="412755"/>
    <lineage>
        <taxon>unclassified sequences</taxon>
        <taxon>metagenomes</taxon>
        <taxon>ecological metagenomes</taxon>
    </lineage>
</organism>
<evidence type="ECO:0000256" key="1">
    <source>
        <dbReference type="SAM" id="Phobius"/>
    </source>
</evidence>
<comment type="caution">
    <text evidence="2">The sequence shown here is derived from an EMBL/GenBank/DDBJ whole genome shotgun (WGS) entry which is preliminary data.</text>
</comment>